<evidence type="ECO:0000313" key="4">
    <source>
        <dbReference type="Proteomes" id="UP001216390"/>
    </source>
</evidence>
<protein>
    <recommendedName>
        <fullName evidence="2">Antitoxin</fullName>
    </recommendedName>
</protein>
<proteinExistence type="inferred from homology"/>
<evidence type="ECO:0000256" key="1">
    <source>
        <dbReference type="ARBA" id="ARBA00009981"/>
    </source>
</evidence>
<dbReference type="EMBL" id="CP116942">
    <property type="protein sequence ID" value="WCO68524.1"/>
    <property type="molecule type" value="Genomic_DNA"/>
</dbReference>
<dbReference type="Gene3D" id="3.40.1620.10">
    <property type="entry name" value="YefM-like domain"/>
    <property type="match status" value="1"/>
</dbReference>
<sequence length="92" mass="9886">MTETVPVRTLRANAAAYLRRAEGGERIVVTSGGRPVAQLGPLDPGDDAPTIEDLAARGLVVPARRPDRPPPDVRLDPWPGSRLDRIVGEVRS</sequence>
<accession>A0AAE9Y828</accession>
<dbReference type="KEGG" id="ima:PO878_07255"/>
<dbReference type="Pfam" id="PF02604">
    <property type="entry name" value="PhdYeFM_antitox"/>
    <property type="match status" value="1"/>
</dbReference>
<gene>
    <name evidence="3" type="ORF">PO878_07255</name>
</gene>
<dbReference type="RefSeq" id="WP_272738040.1">
    <property type="nucleotide sequence ID" value="NZ_CP116942.1"/>
</dbReference>
<dbReference type="InterPro" id="IPR051416">
    <property type="entry name" value="phD-YefM_TA_antitoxins"/>
</dbReference>
<name>A0AAE9Y828_9ACTN</name>
<dbReference type="PANTHER" id="PTHR35377">
    <property type="entry name" value="ANTITOXIN VAPB49-RELATED-RELATED"/>
    <property type="match status" value="1"/>
</dbReference>
<comment type="function">
    <text evidence="2">Antitoxin component of a type II toxin-antitoxin (TA) system.</text>
</comment>
<dbReference type="AlphaFoldDB" id="A0AAE9Y828"/>
<evidence type="ECO:0000313" key="3">
    <source>
        <dbReference type="EMBL" id="WCO68524.1"/>
    </source>
</evidence>
<keyword evidence="4" id="KW-1185">Reference proteome</keyword>
<evidence type="ECO:0000256" key="2">
    <source>
        <dbReference type="RuleBase" id="RU362080"/>
    </source>
</evidence>
<dbReference type="NCBIfam" id="TIGR01552">
    <property type="entry name" value="phd_fam"/>
    <property type="match status" value="1"/>
</dbReference>
<dbReference type="InterPro" id="IPR036165">
    <property type="entry name" value="YefM-like_sf"/>
</dbReference>
<comment type="similarity">
    <text evidence="1 2">Belongs to the phD/YefM antitoxin family.</text>
</comment>
<dbReference type="Proteomes" id="UP001216390">
    <property type="component" value="Chromosome"/>
</dbReference>
<dbReference type="SUPFAM" id="SSF143120">
    <property type="entry name" value="YefM-like"/>
    <property type="match status" value="1"/>
</dbReference>
<organism evidence="3 4">
    <name type="scientific">Iamia majanohamensis</name>
    <dbReference type="NCBI Taxonomy" id="467976"/>
    <lineage>
        <taxon>Bacteria</taxon>
        <taxon>Bacillati</taxon>
        <taxon>Actinomycetota</taxon>
        <taxon>Acidimicrobiia</taxon>
        <taxon>Acidimicrobiales</taxon>
        <taxon>Iamiaceae</taxon>
        <taxon>Iamia</taxon>
    </lineage>
</organism>
<dbReference type="InterPro" id="IPR006442">
    <property type="entry name" value="Antitoxin_Phd/YefM"/>
</dbReference>
<reference evidence="3" key="1">
    <citation type="submission" date="2023-01" db="EMBL/GenBank/DDBJ databases">
        <title>The diversity of Class Acidimicrobiia in South China Sea sediment environments and the proposal of Iamia marina sp. nov., a novel species of the genus Iamia.</title>
        <authorList>
            <person name="He Y."/>
            <person name="Tian X."/>
        </authorList>
    </citation>
    <scope>NUCLEOTIDE SEQUENCE</scope>
    <source>
        <strain evidence="3">DSM 19957</strain>
    </source>
</reference>